<dbReference type="AlphaFoldDB" id="A0A4R6YKR9"/>
<dbReference type="Proteomes" id="UP000294958">
    <property type="component" value="Unassembled WGS sequence"/>
</dbReference>
<keyword evidence="2" id="KW-1185">Reference proteome</keyword>
<protein>
    <submittedName>
        <fullName evidence="1">Uncharacterized protein</fullName>
    </submittedName>
</protein>
<gene>
    <name evidence="1" type="ORF">DES43_102119</name>
</gene>
<organism evidence="1 2">
    <name type="scientific">Aquamicrobium defluvii</name>
    <dbReference type="NCBI Taxonomy" id="69279"/>
    <lineage>
        <taxon>Bacteria</taxon>
        <taxon>Pseudomonadati</taxon>
        <taxon>Pseudomonadota</taxon>
        <taxon>Alphaproteobacteria</taxon>
        <taxon>Hyphomicrobiales</taxon>
        <taxon>Phyllobacteriaceae</taxon>
        <taxon>Aquamicrobium</taxon>
    </lineage>
</organism>
<evidence type="ECO:0000313" key="2">
    <source>
        <dbReference type="Proteomes" id="UP000294958"/>
    </source>
</evidence>
<evidence type="ECO:0000313" key="1">
    <source>
        <dbReference type="EMBL" id="TDR37573.1"/>
    </source>
</evidence>
<name>A0A4R6YKR9_9HYPH</name>
<accession>A0A4R6YKR9</accession>
<sequence>MLRLKVSGDATGLPEGGFRPIMRLSKHKAGSCLVFAVSFPR</sequence>
<reference evidence="1 2" key="1">
    <citation type="submission" date="2019-03" db="EMBL/GenBank/DDBJ databases">
        <title>Genomic Encyclopedia of Type Strains, Phase IV (KMG-IV): sequencing the most valuable type-strain genomes for metagenomic binning, comparative biology and taxonomic classification.</title>
        <authorList>
            <person name="Goeker M."/>
        </authorList>
    </citation>
    <scope>NUCLEOTIDE SEQUENCE [LARGE SCALE GENOMIC DNA]</scope>
    <source>
        <strain evidence="1 2">DSM 11603</strain>
    </source>
</reference>
<proteinExistence type="predicted"/>
<comment type="caution">
    <text evidence="1">The sequence shown here is derived from an EMBL/GenBank/DDBJ whole genome shotgun (WGS) entry which is preliminary data.</text>
</comment>
<dbReference type="EMBL" id="SNZF01000002">
    <property type="protein sequence ID" value="TDR37573.1"/>
    <property type="molecule type" value="Genomic_DNA"/>
</dbReference>